<feature type="transmembrane region" description="Helical" evidence="7">
    <location>
        <begin position="149"/>
        <end position="166"/>
    </location>
</feature>
<dbReference type="SMART" id="SM00382">
    <property type="entry name" value="AAA"/>
    <property type="match status" value="1"/>
</dbReference>
<protein>
    <submittedName>
        <fullName evidence="10">ATP-binding cassette subfamily B protein</fullName>
    </submittedName>
</protein>
<keyword evidence="11" id="KW-1185">Reference proteome</keyword>
<dbReference type="Gene3D" id="3.40.50.300">
    <property type="entry name" value="P-loop containing nucleotide triphosphate hydrolases"/>
    <property type="match status" value="1"/>
</dbReference>
<dbReference type="SUPFAM" id="SSF90123">
    <property type="entry name" value="ABC transporter transmembrane region"/>
    <property type="match status" value="1"/>
</dbReference>
<evidence type="ECO:0000256" key="4">
    <source>
        <dbReference type="ARBA" id="ARBA00022840"/>
    </source>
</evidence>
<keyword evidence="4 10" id="KW-0067">ATP-binding</keyword>
<keyword evidence="3" id="KW-0547">Nucleotide-binding</keyword>
<feature type="domain" description="ABC transmembrane type-1" evidence="9">
    <location>
        <begin position="26"/>
        <end position="314"/>
    </location>
</feature>
<reference evidence="10 11" key="1">
    <citation type="submission" date="2021-03" db="EMBL/GenBank/DDBJ databases">
        <title>Genomic Encyclopedia of Type Strains, Phase IV (KMG-IV): sequencing the most valuable type-strain genomes for metagenomic binning, comparative biology and taxonomic classification.</title>
        <authorList>
            <person name="Goeker M."/>
        </authorList>
    </citation>
    <scope>NUCLEOTIDE SEQUENCE [LARGE SCALE GENOMIC DNA]</scope>
    <source>
        <strain evidence="10 11">DSM 101953</strain>
    </source>
</reference>
<name>A0ABS4NRR5_9BACL</name>
<keyword evidence="6 7" id="KW-0472">Membrane</keyword>
<gene>
    <name evidence="10" type="ORF">J2Z70_002909</name>
</gene>
<evidence type="ECO:0000256" key="5">
    <source>
        <dbReference type="ARBA" id="ARBA00022989"/>
    </source>
</evidence>
<dbReference type="InterPro" id="IPR003593">
    <property type="entry name" value="AAA+_ATPase"/>
</dbReference>
<evidence type="ECO:0000256" key="3">
    <source>
        <dbReference type="ARBA" id="ARBA00022741"/>
    </source>
</evidence>
<evidence type="ECO:0000256" key="7">
    <source>
        <dbReference type="SAM" id="Phobius"/>
    </source>
</evidence>
<dbReference type="InterPro" id="IPR036640">
    <property type="entry name" value="ABC1_TM_sf"/>
</dbReference>
<proteinExistence type="predicted"/>
<comment type="caution">
    <text evidence="10">The sequence shown here is derived from an EMBL/GenBank/DDBJ whole genome shotgun (WGS) entry which is preliminary data.</text>
</comment>
<dbReference type="Gene3D" id="1.20.1560.10">
    <property type="entry name" value="ABC transporter type 1, transmembrane domain"/>
    <property type="match status" value="1"/>
</dbReference>
<evidence type="ECO:0000256" key="6">
    <source>
        <dbReference type="ARBA" id="ARBA00023136"/>
    </source>
</evidence>
<dbReference type="Pfam" id="PF00664">
    <property type="entry name" value="ABC_membrane"/>
    <property type="match status" value="1"/>
</dbReference>
<organism evidence="10 11">
    <name type="scientific">Paenibacillus silagei</name>
    <dbReference type="NCBI Taxonomy" id="1670801"/>
    <lineage>
        <taxon>Bacteria</taxon>
        <taxon>Bacillati</taxon>
        <taxon>Bacillota</taxon>
        <taxon>Bacilli</taxon>
        <taxon>Bacillales</taxon>
        <taxon>Paenibacillaceae</taxon>
        <taxon>Paenibacillus</taxon>
    </lineage>
</organism>
<dbReference type="InterPro" id="IPR017871">
    <property type="entry name" value="ABC_transporter-like_CS"/>
</dbReference>
<dbReference type="PROSITE" id="PS50929">
    <property type="entry name" value="ABC_TM1F"/>
    <property type="match status" value="1"/>
</dbReference>
<evidence type="ECO:0000259" key="8">
    <source>
        <dbReference type="PROSITE" id="PS50893"/>
    </source>
</evidence>
<dbReference type="Proteomes" id="UP000773462">
    <property type="component" value="Unassembled WGS sequence"/>
</dbReference>
<dbReference type="InterPro" id="IPR011527">
    <property type="entry name" value="ABC1_TM_dom"/>
</dbReference>
<dbReference type="InterPro" id="IPR039421">
    <property type="entry name" value="Type_1_exporter"/>
</dbReference>
<evidence type="ECO:0000256" key="1">
    <source>
        <dbReference type="ARBA" id="ARBA00004651"/>
    </source>
</evidence>
<keyword evidence="2 7" id="KW-0812">Transmembrane</keyword>
<evidence type="ECO:0000256" key="2">
    <source>
        <dbReference type="ARBA" id="ARBA00022692"/>
    </source>
</evidence>
<dbReference type="InterPro" id="IPR027417">
    <property type="entry name" value="P-loop_NTPase"/>
</dbReference>
<evidence type="ECO:0000313" key="10">
    <source>
        <dbReference type="EMBL" id="MBP2112755.1"/>
    </source>
</evidence>
<dbReference type="SUPFAM" id="SSF52540">
    <property type="entry name" value="P-loop containing nucleoside triphosphate hydrolases"/>
    <property type="match status" value="1"/>
</dbReference>
<feature type="transmembrane region" description="Helical" evidence="7">
    <location>
        <begin position="172"/>
        <end position="189"/>
    </location>
</feature>
<dbReference type="InterPro" id="IPR003439">
    <property type="entry name" value="ABC_transporter-like_ATP-bd"/>
</dbReference>
<dbReference type="PANTHER" id="PTHR24221:SF499">
    <property type="entry name" value="FATTY ACID ABC TRANSPORTER ATP-BINDING_PERMEASE PROTEIN"/>
    <property type="match status" value="1"/>
</dbReference>
<dbReference type="Pfam" id="PF00005">
    <property type="entry name" value="ABC_tran"/>
    <property type="match status" value="1"/>
</dbReference>
<accession>A0ABS4NRR5</accession>
<keyword evidence="5 7" id="KW-1133">Transmembrane helix</keyword>
<evidence type="ECO:0000259" key="9">
    <source>
        <dbReference type="PROSITE" id="PS50929"/>
    </source>
</evidence>
<dbReference type="EMBL" id="JAGGLV010000008">
    <property type="protein sequence ID" value="MBP2112755.1"/>
    <property type="molecule type" value="Genomic_DNA"/>
</dbReference>
<dbReference type="RefSeq" id="WP_209873988.1">
    <property type="nucleotide sequence ID" value="NZ_JAGGLV010000008.1"/>
</dbReference>
<evidence type="ECO:0000313" key="11">
    <source>
        <dbReference type="Proteomes" id="UP000773462"/>
    </source>
</evidence>
<feature type="transmembrane region" description="Helical" evidence="7">
    <location>
        <begin position="259"/>
        <end position="280"/>
    </location>
</feature>
<dbReference type="CDD" id="cd18547">
    <property type="entry name" value="ABC_6TM_Tm288_like"/>
    <property type="match status" value="1"/>
</dbReference>
<comment type="subcellular location">
    <subcellularLocation>
        <location evidence="1">Cell membrane</location>
        <topology evidence="1">Multi-pass membrane protein</topology>
    </subcellularLocation>
</comment>
<dbReference type="GO" id="GO:0005524">
    <property type="term" value="F:ATP binding"/>
    <property type="evidence" value="ECO:0007669"/>
    <property type="project" value="UniProtKB-KW"/>
</dbReference>
<feature type="domain" description="ABC transporter" evidence="8">
    <location>
        <begin position="366"/>
        <end position="600"/>
    </location>
</feature>
<dbReference type="CDD" id="cd03254">
    <property type="entry name" value="ABCC_Glucan_exporter_like"/>
    <property type="match status" value="1"/>
</dbReference>
<dbReference type="PROSITE" id="PS00211">
    <property type="entry name" value="ABC_TRANSPORTER_1"/>
    <property type="match status" value="1"/>
</dbReference>
<sequence length="605" mass="67315">MNNINYGRTIMRLLAYFKLFKFRTSLALLLVLVSSAVSVASATFLRLLIDDFITPLLGDQHPVFDALFQALAILAVIYATGVLSTFISKRLMITVSQLIMKRIRDHLFAHMQKLPVKYFDRKEHGDIMSHYTNDVDTLNMMLTDGLPQLLSTVVTVIVVLGTMLYLDVPLTIVVVLGALVMLWITKKVGGKATHHFFRQQESIGALDGYIEEMIHGQKVVQVFGREQHSIEQFAHLNHELFENSTTANKYSNILMPVNANLATLIYVLVAIAGGAMSISGWNEGLTLGSIAAFLSLSRNFTMPIAEISSQINMFVVALAGAQRIFNLMDERPEEDEGRVTLEQDPQGSGWAWRLENGSTVRLAGKVEFKDVCFSYDGKKQVLQGITLYAKPGQKLAFVGATGAGKTTVANLLNRFYDITEGEIIYDGINIQRIRKADLRRSLGIVLQDTHLFSGTVADNIRYGRLDATDEEVMQAAKLSYAASFIERLPDGYQTQLDGNGNGLSQGQSQLLAIARSAIANPPVMILDEATSSIDTRTEALVQKGMDNLMDHRTVFVIAHRLSTVRNSDAIMVMDKGRIKERGDHRQLISEKGIYYQLYTGAFEWE</sequence>
<feature type="transmembrane region" description="Helical" evidence="7">
    <location>
        <begin position="66"/>
        <end position="87"/>
    </location>
</feature>
<dbReference type="PANTHER" id="PTHR24221">
    <property type="entry name" value="ATP-BINDING CASSETTE SUB-FAMILY B"/>
    <property type="match status" value="1"/>
</dbReference>
<dbReference type="PROSITE" id="PS50893">
    <property type="entry name" value="ABC_TRANSPORTER_2"/>
    <property type="match status" value="1"/>
</dbReference>